<dbReference type="GO" id="GO:0008483">
    <property type="term" value="F:transaminase activity"/>
    <property type="evidence" value="ECO:0007669"/>
    <property type="project" value="TreeGrafter"/>
</dbReference>
<proteinExistence type="inferred from homology"/>
<organism evidence="2 3">
    <name type="scientific">Candidatus Lloydbacteria bacterium RIFCSPHIGHO2_02_FULL_50_13</name>
    <dbReference type="NCBI Taxonomy" id="1798661"/>
    <lineage>
        <taxon>Bacteria</taxon>
        <taxon>Candidatus Lloydiibacteriota</taxon>
    </lineage>
</organism>
<evidence type="ECO:0000313" key="2">
    <source>
        <dbReference type="EMBL" id="OGZ08798.1"/>
    </source>
</evidence>
<dbReference type="Pfam" id="PF01041">
    <property type="entry name" value="DegT_DnrJ_EryC1"/>
    <property type="match status" value="1"/>
</dbReference>
<dbReference type="SUPFAM" id="SSF53383">
    <property type="entry name" value="PLP-dependent transferases"/>
    <property type="match status" value="1"/>
</dbReference>
<dbReference type="GO" id="GO:0030170">
    <property type="term" value="F:pyridoxal phosphate binding"/>
    <property type="evidence" value="ECO:0007669"/>
    <property type="project" value="TreeGrafter"/>
</dbReference>
<dbReference type="InterPro" id="IPR015421">
    <property type="entry name" value="PyrdxlP-dep_Trfase_major"/>
</dbReference>
<keyword evidence="1" id="KW-0663">Pyridoxal phosphate</keyword>
<dbReference type="PANTHER" id="PTHR30244:SF34">
    <property type="entry name" value="DTDP-4-AMINO-4,6-DIDEOXYGALACTOSE TRANSAMINASE"/>
    <property type="match status" value="1"/>
</dbReference>
<evidence type="ECO:0000256" key="1">
    <source>
        <dbReference type="RuleBase" id="RU004508"/>
    </source>
</evidence>
<protein>
    <submittedName>
        <fullName evidence="2">NarL family transcriptional regulator</fullName>
    </submittedName>
</protein>
<accession>A0A1G2D7R7</accession>
<dbReference type="Gene3D" id="3.40.640.10">
    <property type="entry name" value="Type I PLP-dependent aspartate aminotransferase-like (Major domain)"/>
    <property type="match status" value="1"/>
</dbReference>
<dbReference type="AlphaFoldDB" id="A0A1G2D7R7"/>
<dbReference type="InterPro" id="IPR015424">
    <property type="entry name" value="PyrdxlP-dep_Trfase"/>
</dbReference>
<sequence length="399" mass="45419">MRIPYALALHGATERKRVLRVLDEHRTLMGRETAEFEQRVARAFGKRYGVMVNSGSSANLLAFELLDLPPGSEVITPFLTFSTTVAPLVQKGLVPLFVDVEPGSYLIDIAQIEKLITRKTRALMIPLLLGNVPDMARLRRVAKRHRLFLIEDSCDTLGASWNGKPTGAYSDITTTSFYGSHIITAGGGGGMIMVNRKEERDRLRVLRGWGRNSSLFADSESIKKRFSSKLGGIPYDAKFIFDEIGYNFAPMEMGSAFGNAQLDKLPRFRKTREQNFKRLCKFFKRHEKFFTLPREDRRVRTQWLAFPLTTKKSAPFSRLEICTYLEEHNVQTRPIFTGNILKQPGFRAIVHRTVRGGCPRAEEIMKRGFLVGCHHGLTPRHLEQLEKLFTTFLSRYGTD</sequence>
<dbReference type="GO" id="GO:0000271">
    <property type="term" value="P:polysaccharide biosynthetic process"/>
    <property type="evidence" value="ECO:0007669"/>
    <property type="project" value="TreeGrafter"/>
</dbReference>
<name>A0A1G2D7R7_9BACT</name>
<evidence type="ECO:0000313" key="3">
    <source>
        <dbReference type="Proteomes" id="UP000177996"/>
    </source>
</evidence>
<dbReference type="EMBL" id="MHLL01000026">
    <property type="protein sequence ID" value="OGZ08798.1"/>
    <property type="molecule type" value="Genomic_DNA"/>
</dbReference>
<gene>
    <name evidence="2" type="ORF">A3D65_03220</name>
</gene>
<comment type="caution">
    <text evidence="2">The sequence shown here is derived from an EMBL/GenBank/DDBJ whole genome shotgun (WGS) entry which is preliminary data.</text>
</comment>
<dbReference type="Gene3D" id="3.90.1150.10">
    <property type="entry name" value="Aspartate Aminotransferase, domain 1"/>
    <property type="match status" value="1"/>
</dbReference>
<dbReference type="InterPro" id="IPR000653">
    <property type="entry name" value="DegT/StrS_aminotransferase"/>
</dbReference>
<dbReference type="CDD" id="cd00616">
    <property type="entry name" value="AHBA_syn"/>
    <property type="match status" value="1"/>
</dbReference>
<comment type="similarity">
    <text evidence="1">Belongs to the DegT/DnrJ/EryC1 family.</text>
</comment>
<dbReference type="STRING" id="1798661.A3D65_03220"/>
<dbReference type="PIRSF" id="PIRSF000390">
    <property type="entry name" value="PLP_StrS"/>
    <property type="match status" value="1"/>
</dbReference>
<reference evidence="2 3" key="1">
    <citation type="journal article" date="2016" name="Nat. Commun.">
        <title>Thousands of microbial genomes shed light on interconnected biogeochemical processes in an aquifer system.</title>
        <authorList>
            <person name="Anantharaman K."/>
            <person name="Brown C.T."/>
            <person name="Hug L.A."/>
            <person name="Sharon I."/>
            <person name="Castelle C.J."/>
            <person name="Probst A.J."/>
            <person name="Thomas B.C."/>
            <person name="Singh A."/>
            <person name="Wilkins M.J."/>
            <person name="Karaoz U."/>
            <person name="Brodie E.L."/>
            <person name="Williams K.H."/>
            <person name="Hubbard S.S."/>
            <person name="Banfield J.F."/>
        </authorList>
    </citation>
    <scope>NUCLEOTIDE SEQUENCE [LARGE SCALE GENOMIC DNA]</scope>
</reference>
<dbReference type="PANTHER" id="PTHR30244">
    <property type="entry name" value="TRANSAMINASE"/>
    <property type="match status" value="1"/>
</dbReference>
<dbReference type="InterPro" id="IPR015422">
    <property type="entry name" value="PyrdxlP-dep_Trfase_small"/>
</dbReference>
<dbReference type="Proteomes" id="UP000177996">
    <property type="component" value="Unassembled WGS sequence"/>
</dbReference>